<evidence type="ECO:0000256" key="5">
    <source>
        <dbReference type="ARBA" id="ARBA00022840"/>
    </source>
</evidence>
<keyword evidence="5" id="KW-0067">ATP-binding</keyword>
<dbReference type="EMBL" id="JAWJWE010000003">
    <property type="protein sequence ID" value="KAK6639602.1"/>
    <property type="molecule type" value="Genomic_DNA"/>
</dbReference>
<sequence length="524" mass="59519">MEGPGEDEKFKGFHEMDLDDRILKAIARLRWIEPTLIQERAIPLILEGKNVLIRARTGSGKTAAFAIPIIQKLLTVKPMSLDQVVRTLILAPTKELCQQIFTNFKELTVKCSREVTCIDISQHYELSAQRPLLIEGPDVVIATPARALAHLKAKNMNLKESLQMLVVDEADLLFSFGFEDDIKQLLSYLPKAYQAVLASATLTEEVLNLKQLTLHNPVILKLNEPELAPTTQLSHYHLYAEEEDKAVILLKLYLEQFGIPSCVLNSELPASMRCHSVNQFNSGIYDLIIASDENLVDDPAVSGPKKGGRKRDKESGVIRGIDFQHVSNVINFDFPRNTTSYIHRAGRTARGNNEGTALSFVSNKERPLLEEIENHLKECFESDPNQLVIRAYEFKMDEVEGFRYRSRDAWRAVTKIAIREARLKEIRQEILNNNKLKSYFQDNPRDLQCLRHDKALHTVKQQPHLANVPEYIIPQSLKGLNIASALKRKRPKAVVSKSKSKYLARQEDPLVCLKFGGLNKKKRK</sequence>
<evidence type="ECO:0000256" key="8">
    <source>
        <dbReference type="ARBA" id="ARBA00047984"/>
    </source>
</evidence>
<evidence type="ECO:0000259" key="10">
    <source>
        <dbReference type="PROSITE" id="PS51192"/>
    </source>
</evidence>
<dbReference type="Proteomes" id="UP001372834">
    <property type="component" value="Unassembled WGS sequence"/>
</dbReference>
<evidence type="ECO:0000259" key="11">
    <source>
        <dbReference type="PROSITE" id="PS51194"/>
    </source>
</evidence>
<evidence type="ECO:0000256" key="3">
    <source>
        <dbReference type="ARBA" id="ARBA00022801"/>
    </source>
</evidence>
<feature type="domain" description="DEAD-box RNA helicase Q" evidence="12">
    <location>
        <begin position="11"/>
        <end position="39"/>
    </location>
</feature>
<name>A0AAN8S847_POLSC</name>
<dbReference type="EC" id="3.6.4.13" evidence="1"/>
<dbReference type="GO" id="GO:0005524">
    <property type="term" value="F:ATP binding"/>
    <property type="evidence" value="ECO:0007669"/>
    <property type="project" value="UniProtKB-KW"/>
</dbReference>
<gene>
    <name evidence="13" type="ORF">RUM43_007875</name>
</gene>
<evidence type="ECO:0000256" key="6">
    <source>
        <dbReference type="ARBA" id="ARBA00022884"/>
    </source>
</evidence>
<dbReference type="PANTHER" id="PTHR47959:SF21">
    <property type="entry name" value="DEAD-BOX HELICASE 56"/>
    <property type="match status" value="1"/>
</dbReference>
<evidence type="ECO:0000256" key="7">
    <source>
        <dbReference type="ARBA" id="ARBA00038041"/>
    </source>
</evidence>
<dbReference type="InterPro" id="IPR014014">
    <property type="entry name" value="RNA_helicase_DEAD_Q_motif"/>
</dbReference>
<feature type="domain" description="Helicase C-terminal" evidence="11">
    <location>
        <begin position="201"/>
        <end position="391"/>
    </location>
</feature>
<dbReference type="SUPFAM" id="SSF52540">
    <property type="entry name" value="P-loop containing nucleoside triphosphate hydrolases"/>
    <property type="match status" value="2"/>
</dbReference>
<dbReference type="GO" id="GO:0016787">
    <property type="term" value="F:hydrolase activity"/>
    <property type="evidence" value="ECO:0007669"/>
    <property type="project" value="UniProtKB-KW"/>
</dbReference>
<evidence type="ECO:0000313" key="14">
    <source>
        <dbReference type="Proteomes" id="UP001372834"/>
    </source>
</evidence>
<evidence type="ECO:0000313" key="13">
    <source>
        <dbReference type="EMBL" id="KAK6639602.1"/>
    </source>
</evidence>
<comment type="catalytic activity">
    <reaction evidence="8">
        <text>ATP + H2O = ADP + phosphate + H(+)</text>
        <dbReference type="Rhea" id="RHEA:13065"/>
        <dbReference type="ChEBI" id="CHEBI:15377"/>
        <dbReference type="ChEBI" id="CHEBI:15378"/>
        <dbReference type="ChEBI" id="CHEBI:30616"/>
        <dbReference type="ChEBI" id="CHEBI:43474"/>
        <dbReference type="ChEBI" id="CHEBI:456216"/>
        <dbReference type="EC" id="3.6.4.13"/>
    </reaction>
</comment>
<dbReference type="InterPro" id="IPR050079">
    <property type="entry name" value="DEAD_box_RNA_helicase"/>
</dbReference>
<evidence type="ECO:0000256" key="9">
    <source>
        <dbReference type="PROSITE-ProRule" id="PRU00552"/>
    </source>
</evidence>
<keyword evidence="2" id="KW-0547">Nucleotide-binding</keyword>
<organism evidence="13 14">
    <name type="scientific">Polyplax serrata</name>
    <name type="common">Common mouse louse</name>
    <dbReference type="NCBI Taxonomy" id="468196"/>
    <lineage>
        <taxon>Eukaryota</taxon>
        <taxon>Metazoa</taxon>
        <taxon>Ecdysozoa</taxon>
        <taxon>Arthropoda</taxon>
        <taxon>Hexapoda</taxon>
        <taxon>Insecta</taxon>
        <taxon>Pterygota</taxon>
        <taxon>Neoptera</taxon>
        <taxon>Paraneoptera</taxon>
        <taxon>Psocodea</taxon>
        <taxon>Troctomorpha</taxon>
        <taxon>Phthiraptera</taxon>
        <taxon>Anoplura</taxon>
        <taxon>Polyplacidae</taxon>
        <taxon>Polyplax</taxon>
    </lineage>
</organism>
<dbReference type="Gene3D" id="3.40.50.300">
    <property type="entry name" value="P-loop containing nucleotide triphosphate hydrolases"/>
    <property type="match status" value="2"/>
</dbReference>
<protein>
    <recommendedName>
        <fullName evidence="1">RNA helicase</fullName>
        <ecNumber evidence="1">3.6.4.13</ecNumber>
    </recommendedName>
</protein>
<accession>A0AAN8S847</accession>
<dbReference type="PROSITE" id="PS51194">
    <property type="entry name" value="HELICASE_CTER"/>
    <property type="match status" value="1"/>
</dbReference>
<dbReference type="PROSITE" id="PS51195">
    <property type="entry name" value="Q_MOTIF"/>
    <property type="match status" value="1"/>
</dbReference>
<dbReference type="SMART" id="SM00487">
    <property type="entry name" value="DEXDc"/>
    <property type="match status" value="1"/>
</dbReference>
<dbReference type="InterPro" id="IPR014001">
    <property type="entry name" value="Helicase_ATP-bd"/>
</dbReference>
<proteinExistence type="inferred from homology"/>
<feature type="short sequence motif" description="Q motif" evidence="9">
    <location>
        <begin position="11"/>
        <end position="39"/>
    </location>
</feature>
<dbReference type="InterPro" id="IPR027417">
    <property type="entry name" value="P-loop_NTPase"/>
</dbReference>
<comment type="caution">
    <text evidence="13">The sequence shown here is derived from an EMBL/GenBank/DDBJ whole genome shotgun (WGS) entry which is preliminary data.</text>
</comment>
<evidence type="ECO:0000256" key="4">
    <source>
        <dbReference type="ARBA" id="ARBA00022806"/>
    </source>
</evidence>
<dbReference type="SMART" id="SM00490">
    <property type="entry name" value="HELICc"/>
    <property type="match status" value="1"/>
</dbReference>
<comment type="similarity">
    <text evidence="7">Belongs to the DEAD box helicase family. DDX56/DBP9 subfamily.</text>
</comment>
<keyword evidence="3" id="KW-0378">Hydrolase</keyword>
<dbReference type="InterPro" id="IPR011545">
    <property type="entry name" value="DEAD/DEAH_box_helicase_dom"/>
</dbReference>
<dbReference type="AlphaFoldDB" id="A0AAN8S847"/>
<dbReference type="CDD" id="cd17961">
    <property type="entry name" value="DEADc_DDX56"/>
    <property type="match status" value="1"/>
</dbReference>
<keyword evidence="6" id="KW-0694">RNA-binding</keyword>
<feature type="domain" description="Helicase ATP-binding" evidence="10">
    <location>
        <begin position="42"/>
        <end position="220"/>
    </location>
</feature>
<dbReference type="GO" id="GO:0003723">
    <property type="term" value="F:RNA binding"/>
    <property type="evidence" value="ECO:0007669"/>
    <property type="project" value="UniProtKB-KW"/>
</dbReference>
<dbReference type="GO" id="GO:0005829">
    <property type="term" value="C:cytosol"/>
    <property type="evidence" value="ECO:0007669"/>
    <property type="project" value="TreeGrafter"/>
</dbReference>
<dbReference type="GO" id="GO:0003724">
    <property type="term" value="F:RNA helicase activity"/>
    <property type="evidence" value="ECO:0007669"/>
    <property type="project" value="UniProtKB-EC"/>
</dbReference>
<evidence type="ECO:0000256" key="1">
    <source>
        <dbReference type="ARBA" id="ARBA00012552"/>
    </source>
</evidence>
<dbReference type="Pfam" id="PF00271">
    <property type="entry name" value="Helicase_C"/>
    <property type="match status" value="1"/>
</dbReference>
<evidence type="ECO:0000259" key="12">
    <source>
        <dbReference type="PROSITE" id="PS51195"/>
    </source>
</evidence>
<dbReference type="InterPro" id="IPR001650">
    <property type="entry name" value="Helicase_C-like"/>
</dbReference>
<reference evidence="13 14" key="1">
    <citation type="submission" date="2023-10" db="EMBL/GenBank/DDBJ databases">
        <title>Genomes of two closely related lineages of the louse Polyplax serrata with different host specificities.</title>
        <authorList>
            <person name="Martinu J."/>
            <person name="Tarabai H."/>
            <person name="Stefka J."/>
            <person name="Hypsa V."/>
        </authorList>
    </citation>
    <scope>NUCLEOTIDE SEQUENCE [LARGE SCALE GENOMIC DNA]</scope>
    <source>
        <strain evidence="13">HR10_N</strain>
    </source>
</reference>
<dbReference type="PROSITE" id="PS51192">
    <property type="entry name" value="HELICASE_ATP_BIND_1"/>
    <property type="match status" value="1"/>
</dbReference>
<dbReference type="CDD" id="cd18787">
    <property type="entry name" value="SF2_C_DEAD"/>
    <property type="match status" value="1"/>
</dbReference>
<dbReference type="Pfam" id="PF00270">
    <property type="entry name" value="DEAD"/>
    <property type="match status" value="1"/>
</dbReference>
<keyword evidence="4" id="KW-0347">Helicase</keyword>
<dbReference type="PANTHER" id="PTHR47959">
    <property type="entry name" value="ATP-DEPENDENT RNA HELICASE RHLE-RELATED"/>
    <property type="match status" value="1"/>
</dbReference>
<evidence type="ECO:0000256" key="2">
    <source>
        <dbReference type="ARBA" id="ARBA00022741"/>
    </source>
</evidence>